<comment type="caution">
    <text evidence="1">The sequence shown here is derived from an EMBL/GenBank/DDBJ whole genome shotgun (WGS) entry which is preliminary data.</text>
</comment>
<gene>
    <name evidence="1" type="ORF">GKJPGBOP_00022</name>
</gene>
<dbReference type="AlphaFoldDB" id="A0A401VTR4"/>
<dbReference type="RefSeq" id="WP_125050603.1">
    <property type="nucleotide sequence ID" value="NZ_BHZD01000001.1"/>
</dbReference>
<sequence>MHPAFDPESITDALDRADMDLWTRQPPRSDSARLRFLLSRHADHHTLAARLHISPADLQAALPGRRDVPSEQLHHTITREVARLWQPLIRRRAHHSLAERGGMMVHFRGWFGFTGPAGSSDGGRFRLLTEQLPAPYIGRLFKAREREADEVTLRGIVADAVGESYFRVSPTGGLRMVELKDIDYIEFSY</sequence>
<dbReference type="InterPro" id="IPR058118">
    <property type="entry name" value="Tpg"/>
</dbReference>
<keyword evidence="2" id="KW-1185">Reference proteome</keyword>
<evidence type="ECO:0000313" key="2">
    <source>
        <dbReference type="Proteomes" id="UP000286746"/>
    </source>
</evidence>
<accession>A0A401VTR4</accession>
<protein>
    <recommendedName>
        <fullName evidence="3">XRE family transcriptional regulator</fullName>
    </recommendedName>
</protein>
<dbReference type="NCBIfam" id="NF047541">
    <property type="entry name" value="telomere_Tpg"/>
    <property type="match status" value="1"/>
</dbReference>
<evidence type="ECO:0008006" key="3">
    <source>
        <dbReference type="Google" id="ProtNLM"/>
    </source>
</evidence>
<dbReference type="EMBL" id="BHZD01000001">
    <property type="protein sequence ID" value="GCD40373.1"/>
    <property type="molecule type" value="Genomic_DNA"/>
</dbReference>
<reference evidence="1 2" key="1">
    <citation type="submission" date="2018-11" db="EMBL/GenBank/DDBJ databases">
        <title>Whole genome sequence of Streptomyces paromomycinus NBRC 15454(T).</title>
        <authorList>
            <person name="Komaki H."/>
            <person name="Tamura T."/>
        </authorList>
    </citation>
    <scope>NUCLEOTIDE SEQUENCE [LARGE SCALE GENOMIC DNA]</scope>
    <source>
        <strain evidence="1 2">NBRC 15454</strain>
    </source>
</reference>
<name>A0A401VTR4_STREY</name>
<proteinExistence type="predicted"/>
<dbReference type="Proteomes" id="UP000286746">
    <property type="component" value="Unassembled WGS sequence"/>
</dbReference>
<evidence type="ECO:0000313" key="1">
    <source>
        <dbReference type="EMBL" id="GCD40373.1"/>
    </source>
</evidence>
<organism evidence="1 2">
    <name type="scientific">Streptomyces paromomycinus</name>
    <name type="common">Streptomyces rimosus subsp. paromomycinus</name>
    <dbReference type="NCBI Taxonomy" id="92743"/>
    <lineage>
        <taxon>Bacteria</taxon>
        <taxon>Bacillati</taxon>
        <taxon>Actinomycetota</taxon>
        <taxon>Actinomycetes</taxon>
        <taxon>Kitasatosporales</taxon>
        <taxon>Streptomycetaceae</taxon>
        <taxon>Streptomyces</taxon>
    </lineage>
</organism>